<sequence length="79" mass="8777">MGGLWVVYPVIIGIELDFTAHCSGNSLMPPSYANNGRVWARLGGLSDESQRFLNLRIKHGQRKVEDSSRKVDEVKFAGT</sequence>
<name>A0A2H3G7P8_FUSOX</name>
<protein>
    <submittedName>
        <fullName evidence="1">Uncharacterized protein</fullName>
    </submittedName>
</protein>
<reference evidence="1 2" key="2">
    <citation type="journal article" date="2017" name="Sci. Rep.">
        <title>A mobile pathogenicity chromosome in Fusarium oxysporum for infection of multiple cucurbit species.</title>
        <authorList>
            <person name="van Dam P."/>
            <person name="Fokkens L."/>
            <person name="Ayukawa Y."/>
            <person name="van der Gragt M."/>
            <person name="Ter Horst A."/>
            <person name="Brankovics B."/>
            <person name="Houterman P.M."/>
            <person name="Arie T."/>
            <person name="Rep M."/>
        </authorList>
    </citation>
    <scope>NUCLEOTIDE SEQUENCE [LARGE SCALE GENOMIC DNA]</scope>
    <source>
        <strain evidence="1 2">Forc016</strain>
    </source>
</reference>
<evidence type="ECO:0000313" key="2">
    <source>
        <dbReference type="Proteomes" id="UP000219602"/>
    </source>
</evidence>
<gene>
    <name evidence="1" type="ORF">AU210_012488</name>
</gene>
<evidence type="ECO:0000313" key="1">
    <source>
        <dbReference type="EMBL" id="PCD26056.1"/>
    </source>
</evidence>
<dbReference type="EMBL" id="MABQ02000009">
    <property type="protein sequence ID" value="PCD26056.1"/>
    <property type="molecule type" value="Genomic_DNA"/>
</dbReference>
<dbReference type="Proteomes" id="UP000219602">
    <property type="component" value="Chromosome 11"/>
</dbReference>
<accession>A0A2H3G7P8</accession>
<dbReference type="AlphaFoldDB" id="A0A2H3G7P8"/>
<organism evidence="1 2">
    <name type="scientific">Fusarium oxysporum f. sp. radicis-cucumerinum</name>
    <dbReference type="NCBI Taxonomy" id="327505"/>
    <lineage>
        <taxon>Eukaryota</taxon>
        <taxon>Fungi</taxon>
        <taxon>Dikarya</taxon>
        <taxon>Ascomycota</taxon>
        <taxon>Pezizomycotina</taxon>
        <taxon>Sordariomycetes</taxon>
        <taxon>Hypocreomycetidae</taxon>
        <taxon>Hypocreales</taxon>
        <taxon>Nectriaceae</taxon>
        <taxon>Fusarium</taxon>
        <taxon>Fusarium oxysporum species complex</taxon>
    </lineage>
</organism>
<proteinExistence type="predicted"/>
<comment type="caution">
    <text evidence="1">The sequence shown here is derived from an EMBL/GenBank/DDBJ whole genome shotgun (WGS) entry which is preliminary data.</text>
</comment>
<reference evidence="1 2" key="1">
    <citation type="journal article" date="2016" name="Environ. Microbiol.">
        <title>Effector profiles distinguish formae speciales of Fusarium oxysporum.</title>
        <authorList>
            <person name="van Dam P."/>
            <person name="Fokkens L."/>
            <person name="Schmidt S.M."/>
            <person name="Linmans J.H."/>
            <person name="Kistler H.C."/>
            <person name="Ma L.J."/>
            <person name="Rep M."/>
        </authorList>
    </citation>
    <scope>NUCLEOTIDE SEQUENCE [LARGE SCALE GENOMIC DNA]</scope>
    <source>
        <strain evidence="1 2">Forc016</strain>
    </source>
</reference>